<keyword evidence="4" id="KW-1185">Reference proteome</keyword>
<dbReference type="PANTHER" id="PTHR24148:SF64">
    <property type="entry name" value="HETEROKARYON INCOMPATIBILITY DOMAIN-CONTAINING PROTEIN"/>
    <property type="match status" value="1"/>
</dbReference>
<dbReference type="Pfam" id="PF06985">
    <property type="entry name" value="HET"/>
    <property type="match status" value="1"/>
</dbReference>
<accession>A0A2J6PHJ2</accession>
<dbReference type="Pfam" id="PF26639">
    <property type="entry name" value="Het-6_barrel"/>
    <property type="match status" value="1"/>
</dbReference>
<dbReference type="InterPro" id="IPR052895">
    <property type="entry name" value="HetReg/Transcr_Mod"/>
</dbReference>
<evidence type="ECO:0000313" key="4">
    <source>
        <dbReference type="Proteomes" id="UP000235672"/>
    </source>
</evidence>
<evidence type="ECO:0000313" key="3">
    <source>
        <dbReference type="EMBL" id="PMD13484.1"/>
    </source>
</evidence>
<dbReference type="OrthoDB" id="2157530at2759"/>
<feature type="compositionally biased region" description="Basic residues" evidence="1">
    <location>
        <begin position="1"/>
        <end position="20"/>
    </location>
</feature>
<dbReference type="PANTHER" id="PTHR24148">
    <property type="entry name" value="ANKYRIN REPEAT DOMAIN-CONTAINING PROTEIN 39 HOMOLOG-RELATED"/>
    <property type="match status" value="1"/>
</dbReference>
<proteinExistence type="predicted"/>
<dbReference type="Proteomes" id="UP000235672">
    <property type="component" value="Unassembled WGS sequence"/>
</dbReference>
<feature type="domain" description="Heterokaryon incompatibility" evidence="2">
    <location>
        <begin position="70"/>
        <end position="226"/>
    </location>
</feature>
<organism evidence="3 4">
    <name type="scientific">Hyaloscypha hepaticicola</name>
    <dbReference type="NCBI Taxonomy" id="2082293"/>
    <lineage>
        <taxon>Eukaryota</taxon>
        <taxon>Fungi</taxon>
        <taxon>Dikarya</taxon>
        <taxon>Ascomycota</taxon>
        <taxon>Pezizomycotina</taxon>
        <taxon>Leotiomycetes</taxon>
        <taxon>Helotiales</taxon>
        <taxon>Hyaloscyphaceae</taxon>
        <taxon>Hyaloscypha</taxon>
    </lineage>
</organism>
<evidence type="ECO:0000259" key="2">
    <source>
        <dbReference type="Pfam" id="PF06985"/>
    </source>
</evidence>
<dbReference type="InterPro" id="IPR010730">
    <property type="entry name" value="HET"/>
</dbReference>
<gene>
    <name evidence="3" type="ORF">NA56DRAFT_651795</name>
</gene>
<evidence type="ECO:0000256" key="1">
    <source>
        <dbReference type="SAM" id="MobiDB-lite"/>
    </source>
</evidence>
<protein>
    <recommendedName>
        <fullName evidence="2">Heterokaryon incompatibility domain-containing protein</fullName>
    </recommendedName>
</protein>
<feature type="region of interest" description="Disordered" evidence="1">
    <location>
        <begin position="1"/>
        <end position="27"/>
    </location>
</feature>
<dbReference type="EMBL" id="KZ613531">
    <property type="protein sequence ID" value="PMD13484.1"/>
    <property type="molecule type" value="Genomic_DNA"/>
</dbReference>
<reference evidence="3 4" key="1">
    <citation type="submission" date="2016-05" db="EMBL/GenBank/DDBJ databases">
        <title>A degradative enzymes factory behind the ericoid mycorrhizal symbiosis.</title>
        <authorList>
            <consortium name="DOE Joint Genome Institute"/>
            <person name="Martino E."/>
            <person name="Morin E."/>
            <person name="Grelet G."/>
            <person name="Kuo A."/>
            <person name="Kohler A."/>
            <person name="Daghino S."/>
            <person name="Barry K."/>
            <person name="Choi C."/>
            <person name="Cichocki N."/>
            <person name="Clum A."/>
            <person name="Copeland A."/>
            <person name="Hainaut M."/>
            <person name="Haridas S."/>
            <person name="Labutti K."/>
            <person name="Lindquist E."/>
            <person name="Lipzen A."/>
            <person name="Khouja H.-R."/>
            <person name="Murat C."/>
            <person name="Ohm R."/>
            <person name="Olson A."/>
            <person name="Spatafora J."/>
            <person name="Veneault-Fourrey C."/>
            <person name="Henrissat B."/>
            <person name="Grigoriev I."/>
            <person name="Martin F."/>
            <person name="Perotto S."/>
        </authorList>
    </citation>
    <scope>NUCLEOTIDE SEQUENCE [LARGE SCALE GENOMIC DNA]</scope>
    <source>
        <strain evidence="3 4">UAMH 7357</strain>
    </source>
</reference>
<name>A0A2J6PHJ2_9HELO</name>
<sequence length="647" mass="74579">MRPRWKRGRHRRRKRRHNHRNASASVPTAALYEPLPSQSSIRLVTLQPGDFNDPIRCTLEVFELASLPPYEAISYVWGDPTPRHRIRCNGRPYLIGNNVNNVIRNVRLKDEIRVFWVDALCINQANLGERSHQVLLMRDIYSKAKRTLICLDIKPSINTSDVCWTTIAYQAILIIAKWSKRNSSPLEFSGLKFGIEQFAPLELRHWVALRRLMSCAWFQRVWVIQEVVLSPDSIFIVDRQEWRWYPLAVACLRIVENLEAMDELGSLAAVTGIARGAQLWMMMRDENKKALPLFLIKKIFRGALATDPRDLMYALLGISKELPLVEQQIRNGLSGPVPLPNYEDSFRDVLIDWTRYFIESSRGLEIFSMTLVGGEGSPDSVEFVLHKHYREYDWTAEDASFPSWVPRWHIDSWLSLHQSGNLNSKPLGYRSSGILPLKLKTSPRRESITPSGIMFDTVSWTGKVMYPRRFYPKAQEDALMHNFLGIEWKLKSYPNGDTVQNAYAIVAAAGHLQEKPTKNTSSPGEDMMAYFAWLTLASKVTSNTPRRLDDAKDNTGWDDCYVRYIKGRCMYRRFFITEKGYIGLGPSPMKVGDLVCVLFGGKTPFILRNVEDHFKLIGETYIHGIMDGEVVRQWEAGELREQWFEIR</sequence>
<dbReference type="STRING" id="1745343.A0A2J6PHJ2"/>
<dbReference type="AlphaFoldDB" id="A0A2J6PHJ2"/>